<dbReference type="InParanoid" id="F2UNA1"/>
<dbReference type="EMBL" id="GL832984">
    <property type="protein sequence ID" value="EGD79106.1"/>
    <property type="molecule type" value="Genomic_DNA"/>
</dbReference>
<feature type="domain" description="BZIP" evidence="2">
    <location>
        <begin position="165"/>
        <end position="228"/>
    </location>
</feature>
<dbReference type="GeneID" id="16069735"/>
<feature type="region of interest" description="Disordered" evidence="1">
    <location>
        <begin position="88"/>
        <end position="159"/>
    </location>
</feature>
<organism evidence="4">
    <name type="scientific">Salpingoeca rosetta (strain ATCC 50818 / BSB-021)</name>
    <dbReference type="NCBI Taxonomy" id="946362"/>
    <lineage>
        <taxon>Eukaryota</taxon>
        <taxon>Choanoflagellata</taxon>
        <taxon>Craspedida</taxon>
        <taxon>Salpingoecidae</taxon>
        <taxon>Salpingoeca</taxon>
    </lineage>
</organism>
<reference evidence="3" key="1">
    <citation type="submission" date="2009-08" db="EMBL/GenBank/DDBJ databases">
        <title>Annotation of Salpingoeca rosetta.</title>
        <authorList>
            <consortium name="The Broad Institute Genome Sequencing Platform"/>
            <person name="Russ C."/>
            <person name="Cuomo C."/>
            <person name="Burger G."/>
            <person name="Gray M.W."/>
            <person name="Holland P.W.H."/>
            <person name="King N."/>
            <person name="Lang F.B.F."/>
            <person name="Roger A.J."/>
            <person name="Ruiz-Trillo I."/>
            <person name="Young S.K."/>
            <person name="Zeng Q."/>
            <person name="Gargeya S."/>
            <person name="Alvarado L."/>
            <person name="Berlin A."/>
            <person name="Chapman S.B."/>
            <person name="Chen Z."/>
            <person name="Freedman E."/>
            <person name="Gellesch M."/>
            <person name="Goldberg J."/>
            <person name="Griggs A."/>
            <person name="Gujja S."/>
            <person name="Heilman E."/>
            <person name="Heiman D."/>
            <person name="Howarth C."/>
            <person name="Mehta T."/>
            <person name="Neiman D."/>
            <person name="Pearson M."/>
            <person name="Roberts A."/>
            <person name="Saif S."/>
            <person name="Shea T."/>
            <person name="Shenoy N."/>
            <person name="Sisk P."/>
            <person name="Stolte C."/>
            <person name="Sykes S."/>
            <person name="White J."/>
            <person name="Yandava C."/>
            <person name="Haas B."/>
            <person name="Nusbaum C."/>
            <person name="Birren B."/>
        </authorList>
    </citation>
    <scope>NUCLEOTIDE SEQUENCE [LARGE SCALE GENOMIC DNA]</scope>
    <source>
        <strain evidence="3">ATCC 50818</strain>
    </source>
</reference>
<dbReference type="KEGG" id="sre:PTSG_09833"/>
<keyword evidence="4" id="KW-1185">Reference proteome</keyword>
<dbReference type="GO" id="GO:0003700">
    <property type="term" value="F:DNA-binding transcription factor activity"/>
    <property type="evidence" value="ECO:0007669"/>
    <property type="project" value="InterPro"/>
</dbReference>
<dbReference type="SMART" id="SM00338">
    <property type="entry name" value="BRLZ"/>
    <property type="match status" value="1"/>
</dbReference>
<proteinExistence type="predicted"/>
<dbReference type="Proteomes" id="UP000007799">
    <property type="component" value="Unassembled WGS sequence"/>
</dbReference>
<accession>F2UNA1</accession>
<evidence type="ECO:0000313" key="4">
    <source>
        <dbReference type="Proteomes" id="UP000007799"/>
    </source>
</evidence>
<dbReference type="SUPFAM" id="SSF57959">
    <property type="entry name" value="Leucine zipper domain"/>
    <property type="match status" value="1"/>
</dbReference>
<dbReference type="Gene3D" id="1.20.5.170">
    <property type="match status" value="1"/>
</dbReference>
<evidence type="ECO:0000256" key="1">
    <source>
        <dbReference type="SAM" id="MobiDB-lite"/>
    </source>
</evidence>
<gene>
    <name evidence="3" type="ORF">PTSG_09833</name>
</gene>
<dbReference type="STRING" id="946362.F2UNA1"/>
<feature type="compositionally biased region" description="Basic residues" evidence="1">
    <location>
        <begin position="124"/>
        <end position="136"/>
    </location>
</feature>
<dbReference type="Pfam" id="PF07716">
    <property type="entry name" value="bZIP_2"/>
    <property type="match status" value="1"/>
</dbReference>
<evidence type="ECO:0000313" key="3">
    <source>
        <dbReference type="EMBL" id="EGD79106.1"/>
    </source>
</evidence>
<dbReference type="RefSeq" id="XP_004989191.1">
    <property type="nucleotide sequence ID" value="XM_004989134.1"/>
</dbReference>
<dbReference type="InterPro" id="IPR046347">
    <property type="entry name" value="bZIP_sf"/>
</dbReference>
<feature type="compositionally biased region" description="Low complexity" evidence="1">
    <location>
        <begin position="88"/>
        <end position="110"/>
    </location>
</feature>
<dbReference type="AlphaFoldDB" id="F2UNA1"/>
<feature type="region of interest" description="Disordered" evidence="1">
    <location>
        <begin position="175"/>
        <end position="201"/>
    </location>
</feature>
<evidence type="ECO:0000259" key="2">
    <source>
        <dbReference type="SMART" id="SM00338"/>
    </source>
</evidence>
<protein>
    <recommendedName>
        <fullName evidence="2">BZIP domain-containing protein</fullName>
    </recommendedName>
</protein>
<feature type="region of interest" description="Disordered" evidence="1">
    <location>
        <begin position="1"/>
        <end position="26"/>
    </location>
</feature>
<dbReference type="InterPro" id="IPR004827">
    <property type="entry name" value="bZIP"/>
</dbReference>
<name>F2UNA1_SALR5</name>
<sequence>MAQSNDMTGDSFLMGHFPNPQIAPPATLSDEKLLQDVLGLAAPPDPAFDSFLLDAFSKGTAQQDASLLPPPTLSDEMLNYLPATGTYAAQPDASASSSPAVSAAVHAAVPAKEEPVIPAEPSKKATKAKQSKKKRASSWGSRTADGRRRRKEPKRADYATTEEYLADWSRWRRIRDSNNRSVKRSREKARERSQQIEAQNNGLQQQIDQLADELKEAKQLAFKAFMSRESLLPSEVDRIASFADSA</sequence>